<dbReference type="CDD" id="cd19500">
    <property type="entry name" value="RecA-like_Lon"/>
    <property type="match status" value="1"/>
</dbReference>
<keyword evidence="4 10" id="KW-0547">Nucleotide-binding</keyword>
<comment type="catalytic activity">
    <reaction evidence="9 10 11 14">
        <text>Hydrolysis of proteins in presence of ATP.</text>
        <dbReference type="EC" id="3.4.21.53"/>
    </reaction>
</comment>
<dbReference type="NCBIfam" id="TIGR00763">
    <property type="entry name" value="lon"/>
    <property type="match status" value="1"/>
</dbReference>
<dbReference type="InterPro" id="IPR008268">
    <property type="entry name" value="Peptidase_S16_AS"/>
</dbReference>
<dbReference type="RefSeq" id="WP_005006212.1">
    <property type="nucleotide sequence ID" value="NZ_HG422173.1"/>
</dbReference>
<feature type="active site" evidence="10 12">
    <location>
        <position position="678"/>
    </location>
</feature>
<evidence type="ECO:0000256" key="11">
    <source>
        <dbReference type="PIRNR" id="PIRNR001174"/>
    </source>
</evidence>
<sequence length="813" mass="91079">MTSERTILPLVPLRDIVVFPFMVIPLFVGRDKSVLALEKAMADQKNIFLATQRNANHNDPGPADIFETGTLANILQILKLTDGTMKVLVEGVQRGRIISFQDNPNYHEVEIVRIEENIQVVPDVKALMRSIENLFEQYVKLNQKIPLEAISAIANIAEPHRFADTIASYMVFQTSEKQELLDTYSPVDRLNKLISSLKSEMEILKIEKRVHGRVRKQMERSQKEFYLNEQMKAIQKELGKRDEFKSDIDELTQKIKKAKMPKDVQEKAMKEVRRLEIMQPMSAEATVVRNYIDWLVDIPWQKGKNSDKINIKEAQKILDGDHYGLEKVKERIVEHLAVMKLVKKIKGPILCLVGPPGVGKTSLGKSVARATGREFVRVSLGGVRDEAEIRGHRKTYIGSLPGKIIQSMKKAGTTNPVFLLDEVDKMSMDFRGDPSSALLEVLDPEQNVSFNDHYLEIDYDLSQVLFICTANVLHAIPQPLQDRMEIIRIPGYTEQEKLAIAQNFLIPKKLKEHGLTKKQLTISELSLTKLIQEYTREAGVRSLEREIGSLCRKTAMKVVEEGKKTVIDVKPQTLSKLLGVPKYPGDRERDKAEIGVATGLAWTEFGGEMLNIEVSVTPGKGLVISTGKLGDVMKESVQAAMSYVRKRSDQLGLKSNFHMGVDIHVHIPEGAIPKDGPSAGITIAVALISALTGNVPRSDICMTGEITLTGKVLPIGGLKEKALAAHRMKIENVIIPKDNEKDLPDIPEIIRKKLNFISVETMDDVLEHSFEKKLKVKPQRAGKKSATKKKAAKPKSRSRKTPARKSPTTAHLN</sequence>
<evidence type="ECO:0000259" key="18">
    <source>
        <dbReference type="PROSITE" id="PS51787"/>
    </source>
</evidence>
<dbReference type="InterPro" id="IPR014721">
    <property type="entry name" value="Ribsml_uS5_D2-typ_fold_subgr"/>
</dbReference>
<comment type="caution">
    <text evidence="19">The sequence shown here is derived from an EMBL/GenBank/DDBJ whole genome shotgun (WGS) entry which is preliminary data.</text>
</comment>
<evidence type="ECO:0000256" key="4">
    <source>
        <dbReference type="ARBA" id="ARBA00022741"/>
    </source>
</evidence>
<dbReference type="Pfam" id="PF00004">
    <property type="entry name" value="AAA"/>
    <property type="match status" value="1"/>
</dbReference>
<dbReference type="InterPro" id="IPR004815">
    <property type="entry name" value="Lon_bac/euk-typ"/>
</dbReference>
<feature type="domain" description="Lon N-terminal" evidence="18">
    <location>
        <begin position="8"/>
        <end position="201"/>
    </location>
</feature>
<evidence type="ECO:0000256" key="2">
    <source>
        <dbReference type="ARBA" id="ARBA00022490"/>
    </source>
</evidence>
<dbReference type="FunFam" id="1.20.5.5270:FF:000002">
    <property type="entry name" value="Lon protease homolog"/>
    <property type="match status" value="1"/>
</dbReference>
<dbReference type="Pfam" id="PF22667">
    <property type="entry name" value="Lon_lid"/>
    <property type="match status" value="1"/>
</dbReference>
<evidence type="ECO:0000256" key="3">
    <source>
        <dbReference type="ARBA" id="ARBA00022670"/>
    </source>
</evidence>
<dbReference type="SUPFAM" id="SSF52540">
    <property type="entry name" value="P-loop containing nucleoside triphosphate hydrolases"/>
    <property type="match status" value="1"/>
</dbReference>
<dbReference type="PIRSF" id="PIRSF001174">
    <property type="entry name" value="Lon_proteas"/>
    <property type="match status" value="1"/>
</dbReference>
<dbReference type="EMBL" id="CAQJ01000015">
    <property type="protein sequence ID" value="CCQ89598.1"/>
    <property type="molecule type" value="Genomic_DNA"/>
</dbReference>
<evidence type="ECO:0000256" key="15">
    <source>
        <dbReference type="RuleBase" id="RU000591"/>
    </source>
</evidence>
<dbReference type="PANTHER" id="PTHR10046">
    <property type="entry name" value="ATP DEPENDENT LON PROTEASE FAMILY MEMBER"/>
    <property type="match status" value="1"/>
</dbReference>
<dbReference type="GO" id="GO:0016887">
    <property type="term" value="F:ATP hydrolysis activity"/>
    <property type="evidence" value="ECO:0007669"/>
    <property type="project" value="UniProtKB-UniRule"/>
</dbReference>
<dbReference type="Gene3D" id="1.20.58.1480">
    <property type="match status" value="1"/>
</dbReference>
<dbReference type="InterPro" id="IPR027543">
    <property type="entry name" value="Lon_bac"/>
</dbReference>
<dbReference type="SMART" id="SM00382">
    <property type="entry name" value="AAA"/>
    <property type="match status" value="1"/>
</dbReference>
<dbReference type="GO" id="GO:0006515">
    <property type="term" value="P:protein quality control for misfolded or incompletely synthesized proteins"/>
    <property type="evidence" value="ECO:0007669"/>
    <property type="project" value="UniProtKB-UniRule"/>
</dbReference>
<keyword evidence="5 10" id="KW-0378">Hydrolase</keyword>
<evidence type="ECO:0000313" key="20">
    <source>
        <dbReference type="Proteomes" id="UP000011704"/>
    </source>
</evidence>
<accession>M1YGL8</accession>
<gene>
    <name evidence="10 19" type="primary">lon</name>
    <name evidence="19" type="ORF">NITGR_130064</name>
</gene>
<dbReference type="FunFam" id="3.40.50.300:FF:000021">
    <property type="entry name" value="Lon protease homolog"/>
    <property type="match status" value="1"/>
</dbReference>
<feature type="region of interest" description="Disordered" evidence="16">
    <location>
        <begin position="772"/>
        <end position="813"/>
    </location>
</feature>
<dbReference type="PROSITE" id="PS51787">
    <property type="entry name" value="LON_N"/>
    <property type="match status" value="1"/>
</dbReference>
<dbReference type="GO" id="GO:0004252">
    <property type="term" value="F:serine-type endopeptidase activity"/>
    <property type="evidence" value="ECO:0007669"/>
    <property type="project" value="UniProtKB-UniRule"/>
</dbReference>
<evidence type="ECO:0000256" key="7">
    <source>
        <dbReference type="ARBA" id="ARBA00022840"/>
    </source>
</evidence>
<dbReference type="MEROPS" id="S16.001"/>
<comment type="induction">
    <text evidence="10">By heat shock.</text>
</comment>
<dbReference type="InterPro" id="IPR003111">
    <property type="entry name" value="Lon_prtase_N"/>
</dbReference>
<dbReference type="EC" id="3.4.21.53" evidence="10 11"/>
<feature type="compositionally biased region" description="Basic residues" evidence="16">
    <location>
        <begin position="774"/>
        <end position="803"/>
    </location>
</feature>
<dbReference type="Pfam" id="PF05362">
    <property type="entry name" value="Lon_C"/>
    <property type="match status" value="1"/>
</dbReference>
<dbReference type="Gene3D" id="3.30.230.10">
    <property type="match status" value="1"/>
</dbReference>
<dbReference type="GO" id="GO:0043565">
    <property type="term" value="F:sequence-specific DNA binding"/>
    <property type="evidence" value="ECO:0007669"/>
    <property type="project" value="UniProtKB-UniRule"/>
</dbReference>
<evidence type="ECO:0000256" key="5">
    <source>
        <dbReference type="ARBA" id="ARBA00022801"/>
    </source>
</evidence>
<feature type="domain" description="Lon proteolytic" evidence="17">
    <location>
        <begin position="591"/>
        <end position="772"/>
    </location>
</feature>
<dbReference type="SUPFAM" id="SSF88697">
    <property type="entry name" value="PUA domain-like"/>
    <property type="match status" value="1"/>
</dbReference>
<dbReference type="InterPro" id="IPR015947">
    <property type="entry name" value="PUA-like_sf"/>
</dbReference>
<keyword evidence="3 10" id="KW-0645">Protease</keyword>
<dbReference type="InterPro" id="IPR020568">
    <property type="entry name" value="Ribosomal_Su5_D2-typ_SF"/>
</dbReference>
<evidence type="ECO:0000313" key="19">
    <source>
        <dbReference type="EMBL" id="CCQ89598.1"/>
    </source>
</evidence>
<dbReference type="InParanoid" id="M1YGL8"/>
<dbReference type="NCBIfam" id="NF008053">
    <property type="entry name" value="PRK10787.1"/>
    <property type="match status" value="1"/>
</dbReference>
<dbReference type="Gene3D" id="1.20.5.5270">
    <property type="match status" value="1"/>
</dbReference>
<evidence type="ECO:0000256" key="16">
    <source>
        <dbReference type="SAM" id="MobiDB-lite"/>
    </source>
</evidence>
<name>M1YGL8_NITG3</name>
<evidence type="ECO:0000256" key="9">
    <source>
        <dbReference type="ARBA" id="ARBA00050665"/>
    </source>
</evidence>
<evidence type="ECO:0000256" key="1">
    <source>
        <dbReference type="ARBA" id="ARBA00004496"/>
    </source>
</evidence>
<keyword evidence="6 10" id="KW-0720">Serine protease</keyword>
<dbReference type="FunCoup" id="M1YGL8">
    <property type="interactions" value="490"/>
</dbReference>
<evidence type="ECO:0000259" key="17">
    <source>
        <dbReference type="PROSITE" id="PS51786"/>
    </source>
</evidence>
<protein>
    <recommendedName>
        <fullName evidence="10 11">Lon protease</fullName>
        <ecNumber evidence="10 11">3.4.21.53</ecNumber>
    </recommendedName>
    <alternativeName>
        <fullName evidence="10">ATP-dependent protease La</fullName>
    </alternativeName>
</protein>
<dbReference type="PROSITE" id="PS51786">
    <property type="entry name" value="LON_PROTEOLYTIC"/>
    <property type="match status" value="1"/>
</dbReference>
<reference evidence="19 20" key="1">
    <citation type="journal article" date="2013" name="Front. Microbiol.">
        <title>The genome of Nitrospina gracilis illuminates the metabolism and evolution of the major marine nitrite oxidizer.</title>
        <authorList>
            <person name="Luecker S."/>
            <person name="Nowka B."/>
            <person name="Rattei T."/>
            <person name="Spieck E."/>
            <person name="and Daims H."/>
        </authorList>
    </citation>
    <scope>NUCLEOTIDE SEQUENCE [LARGE SCALE GENOMIC DNA]</scope>
    <source>
        <strain evidence="19 20">3/211</strain>
    </source>
</reference>
<keyword evidence="20" id="KW-1185">Reference proteome</keyword>
<dbReference type="Gene3D" id="1.10.8.60">
    <property type="match status" value="1"/>
</dbReference>
<dbReference type="Proteomes" id="UP000011704">
    <property type="component" value="Unassembled WGS sequence"/>
</dbReference>
<dbReference type="SMART" id="SM00464">
    <property type="entry name" value="LON"/>
    <property type="match status" value="1"/>
</dbReference>
<evidence type="ECO:0000256" key="12">
    <source>
        <dbReference type="PIRSR" id="PIRSR001174-1"/>
    </source>
</evidence>
<dbReference type="InterPro" id="IPR046336">
    <property type="entry name" value="Lon_prtase_N_sf"/>
</dbReference>
<dbReference type="Pfam" id="PF02190">
    <property type="entry name" value="LON_substr_bdg"/>
    <property type="match status" value="1"/>
</dbReference>
<feature type="binding site" evidence="10 13">
    <location>
        <begin position="354"/>
        <end position="361"/>
    </location>
    <ligand>
        <name>ATP</name>
        <dbReference type="ChEBI" id="CHEBI:30616"/>
    </ligand>
</feature>
<dbReference type="InterPro" id="IPR008269">
    <property type="entry name" value="Lon_proteolytic"/>
</dbReference>
<comment type="subcellular location">
    <subcellularLocation>
        <location evidence="1 10 11">Cytoplasm</location>
    </subcellularLocation>
</comment>
<dbReference type="AlphaFoldDB" id="M1YGL8"/>
<organism evidence="19 20">
    <name type="scientific">Nitrospina gracilis (strain 3/211)</name>
    <dbReference type="NCBI Taxonomy" id="1266370"/>
    <lineage>
        <taxon>Bacteria</taxon>
        <taxon>Pseudomonadati</taxon>
        <taxon>Nitrospinota/Tectimicrobiota group</taxon>
        <taxon>Nitrospinota</taxon>
        <taxon>Nitrospinia</taxon>
        <taxon>Nitrospinales</taxon>
        <taxon>Nitrospinaceae</taxon>
        <taxon>Nitrospina</taxon>
    </lineage>
</organism>
<proteinExistence type="evidence at transcript level"/>
<dbReference type="GO" id="GO:0005524">
    <property type="term" value="F:ATP binding"/>
    <property type="evidence" value="ECO:0007669"/>
    <property type="project" value="UniProtKB-UniRule"/>
</dbReference>
<keyword evidence="8 10" id="KW-0346">Stress response</keyword>
<comment type="similarity">
    <text evidence="10 11 14 15">Belongs to the peptidase S16 family.</text>
</comment>
<dbReference type="InterPro" id="IPR054594">
    <property type="entry name" value="Lon_lid"/>
</dbReference>
<dbReference type="InterPro" id="IPR003593">
    <property type="entry name" value="AAA+_ATPase"/>
</dbReference>
<dbReference type="HOGENOM" id="CLU_004109_4_3_0"/>
<dbReference type="HAMAP" id="MF_01973">
    <property type="entry name" value="lon_bact"/>
    <property type="match status" value="1"/>
</dbReference>
<evidence type="ECO:0000256" key="6">
    <source>
        <dbReference type="ARBA" id="ARBA00022825"/>
    </source>
</evidence>
<keyword evidence="2 10" id="KW-0963">Cytoplasm</keyword>
<comment type="function">
    <text evidence="10">ATP-dependent serine protease that mediates the selective degradation of mutant and abnormal proteins as well as certain short-lived regulatory proteins. Required for cellular homeostasis and for survival from DNA damage and developmental changes induced by stress. Degrades polypeptides processively to yield small peptide fragments that are 5 to 10 amino acids long. Binds to DNA in a double-stranded, site-specific manner.</text>
</comment>
<evidence type="ECO:0000256" key="14">
    <source>
        <dbReference type="PROSITE-ProRule" id="PRU01122"/>
    </source>
</evidence>
<dbReference type="InterPro" id="IPR027065">
    <property type="entry name" value="Lon_Prtase"/>
</dbReference>
<dbReference type="PRINTS" id="PR00830">
    <property type="entry name" value="ENDOLAPTASE"/>
</dbReference>
<evidence type="ECO:0000256" key="10">
    <source>
        <dbReference type="HAMAP-Rule" id="MF_01973"/>
    </source>
</evidence>
<evidence type="ECO:0000256" key="13">
    <source>
        <dbReference type="PIRSR" id="PIRSR001174-2"/>
    </source>
</evidence>
<dbReference type="InterPro" id="IPR027417">
    <property type="entry name" value="P-loop_NTPase"/>
</dbReference>
<dbReference type="GO" id="GO:0005737">
    <property type="term" value="C:cytoplasm"/>
    <property type="evidence" value="ECO:0007669"/>
    <property type="project" value="UniProtKB-SubCell"/>
</dbReference>
<dbReference type="GO" id="GO:0034605">
    <property type="term" value="P:cellular response to heat"/>
    <property type="evidence" value="ECO:0007669"/>
    <property type="project" value="UniProtKB-UniRule"/>
</dbReference>
<dbReference type="Gene3D" id="3.40.50.300">
    <property type="entry name" value="P-loop containing nucleotide triphosphate hydrolases"/>
    <property type="match status" value="1"/>
</dbReference>
<dbReference type="InterPro" id="IPR003959">
    <property type="entry name" value="ATPase_AAA_core"/>
</dbReference>
<feature type="active site" evidence="10 12">
    <location>
        <position position="721"/>
    </location>
</feature>
<keyword evidence="7 10" id="KW-0067">ATP-binding</keyword>
<dbReference type="Gene3D" id="2.30.130.40">
    <property type="entry name" value="LON domain-like"/>
    <property type="match status" value="1"/>
</dbReference>
<dbReference type="SUPFAM" id="SSF54211">
    <property type="entry name" value="Ribosomal protein S5 domain 2-like"/>
    <property type="match status" value="1"/>
</dbReference>
<dbReference type="PROSITE" id="PS01046">
    <property type="entry name" value="LON_SER"/>
    <property type="match status" value="1"/>
</dbReference>
<dbReference type="STRING" id="1266370.NITGR_130064"/>
<dbReference type="GO" id="GO:0004176">
    <property type="term" value="F:ATP-dependent peptidase activity"/>
    <property type="evidence" value="ECO:0007669"/>
    <property type="project" value="UniProtKB-UniRule"/>
</dbReference>
<comment type="subunit">
    <text evidence="10 11">Homohexamer. Organized in a ring with a central cavity.</text>
</comment>
<dbReference type="OrthoDB" id="9803599at2"/>
<evidence type="ECO:0000256" key="8">
    <source>
        <dbReference type="ARBA" id="ARBA00023016"/>
    </source>
</evidence>